<evidence type="ECO:0000256" key="6">
    <source>
        <dbReference type="PROSITE-ProRule" id="PRU00042"/>
    </source>
</evidence>
<dbReference type="FunFam" id="3.30.160.60:FF:002343">
    <property type="entry name" value="Zinc finger protein 33A"/>
    <property type="match status" value="1"/>
</dbReference>
<evidence type="ECO:0000313" key="9">
    <source>
        <dbReference type="Proteomes" id="UP001196413"/>
    </source>
</evidence>
<dbReference type="InterPro" id="IPR028091">
    <property type="entry name" value="FAM91_N_dom"/>
</dbReference>
<dbReference type="PANTHER" id="PTHR28441">
    <property type="entry name" value="PROTEIN FAM91A1"/>
    <property type="match status" value="1"/>
</dbReference>
<dbReference type="Pfam" id="PF14648">
    <property type="entry name" value="FAM91_C"/>
    <property type="match status" value="1"/>
</dbReference>
<feature type="domain" description="C2H2-type" evidence="7">
    <location>
        <begin position="126"/>
        <end position="154"/>
    </location>
</feature>
<dbReference type="Gene3D" id="3.30.160.60">
    <property type="entry name" value="Classic Zinc Finger"/>
    <property type="match status" value="3"/>
</dbReference>
<keyword evidence="2" id="KW-0479">Metal-binding</keyword>
<dbReference type="InterPro" id="IPR013087">
    <property type="entry name" value="Znf_C2H2_type"/>
</dbReference>
<dbReference type="SMART" id="SM00355">
    <property type="entry name" value="ZnF_C2H2"/>
    <property type="match status" value="4"/>
</dbReference>
<comment type="similarity">
    <text evidence="1">Belongs to the FAM91 family.</text>
</comment>
<dbReference type="AlphaFoldDB" id="A0AAD5R6M9"/>
<dbReference type="SUPFAM" id="SSF57667">
    <property type="entry name" value="beta-beta-alpha zinc fingers"/>
    <property type="match status" value="2"/>
</dbReference>
<dbReference type="EMBL" id="JAHQIW010006683">
    <property type="protein sequence ID" value="KAJ1369809.1"/>
    <property type="molecule type" value="Genomic_DNA"/>
</dbReference>
<evidence type="ECO:0000259" key="7">
    <source>
        <dbReference type="PROSITE" id="PS50157"/>
    </source>
</evidence>
<keyword evidence="5" id="KW-0862">Zinc</keyword>
<gene>
    <name evidence="8" type="ORF">KIN20_031376</name>
</gene>
<accession>A0AAD5R6M9</accession>
<dbReference type="FunFam" id="3.30.160.60:FF:000100">
    <property type="entry name" value="Zinc finger 45-like"/>
    <property type="match status" value="1"/>
</dbReference>
<evidence type="ECO:0000256" key="3">
    <source>
        <dbReference type="ARBA" id="ARBA00022737"/>
    </source>
</evidence>
<name>A0AAD5R6M9_PARTN</name>
<comment type="caution">
    <text evidence="8">The sequence shown here is derived from an EMBL/GenBank/DDBJ whole genome shotgun (WGS) entry which is preliminary data.</text>
</comment>
<evidence type="ECO:0000256" key="4">
    <source>
        <dbReference type="ARBA" id="ARBA00022771"/>
    </source>
</evidence>
<dbReference type="InterPro" id="IPR028097">
    <property type="entry name" value="FAM91_C_dom"/>
</dbReference>
<dbReference type="PROSITE" id="PS00028">
    <property type="entry name" value="ZINC_FINGER_C2H2_1"/>
    <property type="match status" value="2"/>
</dbReference>
<dbReference type="Proteomes" id="UP001196413">
    <property type="component" value="Unassembled WGS sequence"/>
</dbReference>
<keyword evidence="4 6" id="KW-0863">Zinc-finger</keyword>
<proteinExistence type="inferred from homology"/>
<dbReference type="PANTHER" id="PTHR28441:SF2">
    <property type="entry name" value="PROTEIN FAM91A1"/>
    <property type="match status" value="1"/>
</dbReference>
<feature type="domain" description="C2H2-type" evidence="7">
    <location>
        <begin position="183"/>
        <end position="211"/>
    </location>
</feature>
<dbReference type="GO" id="GO:0008270">
    <property type="term" value="F:zinc ion binding"/>
    <property type="evidence" value="ECO:0007669"/>
    <property type="project" value="UniProtKB-KW"/>
</dbReference>
<feature type="domain" description="C2H2-type" evidence="7">
    <location>
        <begin position="155"/>
        <end position="182"/>
    </location>
</feature>
<dbReference type="Pfam" id="PF00096">
    <property type="entry name" value="zf-C2H2"/>
    <property type="match status" value="1"/>
</dbReference>
<protein>
    <recommendedName>
        <fullName evidence="7">C2H2-type domain-containing protein</fullName>
    </recommendedName>
</protein>
<evidence type="ECO:0000313" key="8">
    <source>
        <dbReference type="EMBL" id="KAJ1369809.1"/>
    </source>
</evidence>
<evidence type="ECO:0000256" key="2">
    <source>
        <dbReference type="ARBA" id="ARBA00022723"/>
    </source>
</evidence>
<dbReference type="Pfam" id="PF14647">
    <property type="entry name" value="FAM91_N"/>
    <property type="match status" value="1"/>
</dbReference>
<keyword evidence="3" id="KW-0677">Repeat</keyword>
<dbReference type="InterPro" id="IPR039199">
    <property type="entry name" value="FAM91"/>
</dbReference>
<evidence type="ECO:0000256" key="5">
    <source>
        <dbReference type="ARBA" id="ARBA00022833"/>
    </source>
</evidence>
<sequence length="1026" mass="116020">MSNHDENPLSFPASAEDITAQAADDYDSIYEEYVMGPRRVRRPPGRLERNKYQPVVVKNSTIVSLPDTSDSDVKVPAVTMTFLQENEKRTASIDSFGYGLPEIVAASDVTVPLIVGDQREMMEKPYKCSFCEHRSKERSGLDKHIRSIHTGEAPYKCKYCRQSFKVQSNLVRHIRSHTGEKPYACKKCGVSYADKKNMDAHVFREHLKMRELECTAPGCSARFWRHDRFAFHCLKYHGDYNSCGVILGWMDVDTCIRENIGWQKLPEDIRVLLGNSQREYDKLILEYSIKNQLRYKCNLVRYVKKNEETYYDMIVKYSESHLMLYPYHLSDIIVRELRITPFNYYINIITDMIQSEKSYDSLPNFTAADAMRLLGIGRNQYIDLMNQNRSNRKFLRRNRPLRDLLPQKPAKRVVEPWWIVCAGSILESDIKLLTEDERRVVDNLLDEGPQAAGLLPVPVVHSLLDRGLTYLDVPVVESDYVYVAPLDGFVMNRVLGDYFETLLYKIFVAIDDQTTVKEMADMLHIDFHLVANAISVFCRLGFARKRVTGMETARLHYSWAQLVSVPNSPTVDDMVSSVTGDLGELSASLASPLGDDDDEEQTAQLNNFTMKEMVSSQPSTDVSSVSQRAAFLFDSSLAAFLMMGNLSSSLKGHAVTLFEVGKLADEQMRDFLEHLECVNRFAEGEAQRYSEHAVTLLDILRTLRKGREVDMLRGESLLSLDSESRVRVLTKSYGILVSMAPLSFDACTVPVSSLPFIGPPIPEACSPWLRLAIYLAAGSGPASAYIPKGTRLTRLPAVISHSVRLLVSSSSHEPQLMSTHNALVALNDMLLTTPLFVQEYPHCSEEDEVVYVPFPFDENESEGSFSRHPAVLALSSRIGLNFLCGYIVLVNKGLKRKQLPNKPRNTPSYESSVQRESHTVLSALPSGFSYNDYVLLDCVFGIPLFSAALNQAICTRMTEKGILEPDNHANIQYADKAIIKMITDLLIAWNYGYTESPFPSSEPRKVEMVPPIRSIFFDPIKNEVYA</sequence>
<organism evidence="8 9">
    <name type="scientific">Parelaphostrongylus tenuis</name>
    <name type="common">Meningeal worm</name>
    <dbReference type="NCBI Taxonomy" id="148309"/>
    <lineage>
        <taxon>Eukaryota</taxon>
        <taxon>Metazoa</taxon>
        <taxon>Ecdysozoa</taxon>
        <taxon>Nematoda</taxon>
        <taxon>Chromadorea</taxon>
        <taxon>Rhabditida</taxon>
        <taxon>Rhabditina</taxon>
        <taxon>Rhabditomorpha</taxon>
        <taxon>Strongyloidea</taxon>
        <taxon>Metastrongylidae</taxon>
        <taxon>Parelaphostrongylus</taxon>
    </lineage>
</organism>
<dbReference type="PROSITE" id="PS50157">
    <property type="entry name" value="ZINC_FINGER_C2H2_2"/>
    <property type="match status" value="3"/>
</dbReference>
<reference evidence="8" key="1">
    <citation type="submission" date="2021-06" db="EMBL/GenBank/DDBJ databases">
        <title>Parelaphostrongylus tenuis whole genome reference sequence.</title>
        <authorList>
            <person name="Garwood T.J."/>
            <person name="Larsen P.A."/>
            <person name="Fountain-Jones N.M."/>
            <person name="Garbe J.R."/>
            <person name="Macchietto M.G."/>
            <person name="Kania S.A."/>
            <person name="Gerhold R.W."/>
            <person name="Richards J.E."/>
            <person name="Wolf T.M."/>
        </authorList>
    </citation>
    <scope>NUCLEOTIDE SEQUENCE</scope>
    <source>
        <strain evidence="8">MNPRO001-30</strain>
        <tissue evidence="8">Meninges</tissue>
    </source>
</reference>
<dbReference type="InterPro" id="IPR036236">
    <property type="entry name" value="Znf_C2H2_sf"/>
</dbReference>
<evidence type="ECO:0000256" key="1">
    <source>
        <dbReference type="ARBA" id="ARBA00010319"/>
    </source>
</evidence>
<keyword evidence="9" id="KW-1185">Reference proteome</keyword>